<protein>
    <recommendedName>
        <fullName evidence="4">Subtilisin-like serine protease</fullName>
    </recommendedName>
</protein>
<dbReference type="RefSeq" id="XP_017995194.1">
    <property type="nucleotide sequence ID" value="XM_018143859.1"/>
</dbReference>
<reference evidence="2 3" key="1">
    <citation type="submission" date="2015-06" db="EMBL/GenBank/DDBJ databases">
        <title>Draft genome of the ant-associated black yeast Phialophora attae CBS 131958.</title>
        <authorList>
            <person name="Moreno L.F."/>
            <person name="Stielow B.J."/>
            <person name="de Hoog S."/>
            <person name="Vicente V.A."/>
            <person name="Weiss V.A."/>
            <person name="de Vries M."/>
            <person name="Cruz L.M."/>
            <person name="Souza E.M."/>
        </authorList>
    </citation>
    <scope>NUCLEOTIDE SEQUENCE [LARGE SCALE GENOMIC DNA]</scope>
    <source>
        <strain evidence="2 3">CBS 131958</strain>
    </source>
</reference>
<keyword evidence="3" id="KW-1185">Reference proteome</keyword>
<name>A0A0N0NHY9_9EURO</name>
<keyword evidence="1" id="KW-0812">Transmembrane</keyword>
<dbReference type="Proteomes" id="UP000038010">
    <property type="component" value="Unassembled WGS sequence"/>
</dbReference>
<accession>A0A0N0NHY9</accession>
<dbReference type="PANTHER" id="PTHR34414:SF1">
    <property type="entry name" value="SUBTILISIN-LIKE SERINE PROTEASE"/>
    <property type="match status" value="1"/>
</dbReference>
<gene>
    <name evidence="2" type="ORF">AB675_3779</name>
</gene>
<dbReference type="OrthoDB" id="5086500at2759"/>
<evidence type="ECO:0000256" key="1">
    <source>
        <dbReference type="SAM" id="Phobius"/>
    </source>
</evidence>
<dbReference type="VEuPathDB" id="FungiDB:AB675_3779"/>
<keyword evidence="1" id="KW-1133">Transmembrane helix</keyword>
<evidence type="ECO:0008006" key="4">
    <source>
        <dbReference type="Google" id="ProtNLM"/>
    </source>
</evidence>
<dbReference type="STRING" id="1664694.A0A0N0NHY9"/>
<organism evidence="2 3">
    <name type="scientific">Cyphellophora attinorum</name>
    <dbReference type="NCBI Taxonomy" id="1664694"/>
    <lineage>
        <taxon>Eukaryota</taxon>
        <taxon>Fungi</taxon>
        <taxon>Dikarya</taxon>
        <taxon>Ascomycota</taxon>
        <taxon>Pezizomycotina</taxon>
        <taxon>Eurotiomycetes</taxon>
        <taxon>Chaetothyriomycetidae</taxon>
        <taxon>Chaetothyriales</taxon>
        <taxon>Cyphellophoraceae</taxon>
        <taxon>Cyphellophora</taxon>
    </lineage>
</organism>
<evidence type="ECO:0000313" key="3">
    <source>
        <dbReference type="Proteomes" id="UP000038010"/>
    </source>
</evidence>
<proteinExistence type="predicted"/>
<keyword evidence="1" id="KW-0472">Membrane</keyword>
<dbReference type="EMBL" id="LFJN01000042">
    <property type="protein sequence ID" value="KPI35231.1"/>
    <property type="molecule type" value="Genomic_DNA"/>
</dbReference>
<sequence length="326" mass="37741">MTTQTTGQQLPHSTASATVPQSVLSLPHVVRTQHGKVLRPQHDPRAFIENELDVSILDGLERWLWLAGRVDNIRPLHHQRLLRREIVLTERSKAHLLWTENRIFLKPLPAWLLDTNFVQDNVPKDAPCLKQAKGFLRSYLLLLQYESDFMLAKELHLIPEELAWKNWLDIVEKHAHLLLEGRHARSPRYHYGELRLYRVNLLYRFLPPFHADRFFRGYLYGHANYKGFIQRNFAWLLVAFLYITIVLTAMQLGLATPQLTNDKSFERASYGFAVFSIILPLAAIVYMIVLSVIMVIYNVTTTLLHVRSINMAQQTPSSDRPSTTSA</sequence>
<comment type="caution">
    <text evidence="2">The sequence shown here is derived from an EMBL/GenBank/DDBJ whole genome shotgun (WGS) entry which is preliminary data.</text>
</comment>
<evidence type="ECO:0000313" key="2">
    <source>
        <dbReference type="EMBL" id="KPI35231.1"/>
    </source>
</evidence>
<feature type="transmembrane region" description="Helical" evidence="1">
    <location>
        <begin position="272"/>
        <end position="297"/>
    </location>
</feature>
<dbReference type="GeneID" id="28735739"/>
<dbReference type="Pfam" id="PF20246">
    <property type="entry name" value="DUF6601"/>
    <property type="match status" value="1"/>
</dbReference>
<dbReference type="PANTHER" id="PTHR34414">
    <property type="entry name" value="HET DOMAIN-CONTAINING PROTEIN-RELATED"/>
    <property type="match status" value="1"/>
</dbReference>
<dbReference type="InterPro" id="IPR046536">
    <property type="entry name" value="DUF6601"/>
</dbReference>
<dbReference type="AlphaFoldDB" id="A0A0N0NHY9"/>
<feature type="transmembrane region" description="Helical" evidence="1">
    <location>
        <begin position="233"/>
        <end position="252"/>
    </location>
</feature>